<evidence type="ECO:0000313" key="1">
    <source>
        <dbReference type="EMBL" id="OMO69305.1"/>
    </source>
</evidence>
<name>A0A1R3HG84_COCAP</name>
<feature type="non-terminal residue" evidence="1">
    <location>
        <position position="41"/>
    </location>
</feature>
<accession>A0A1R3HG84</accession>
<dbReference type="AlphaFoldDB" id="A0A1R3HG84"/>
<reference evidence="1 2" key="1">
    <citation type="submission" date="2013-09" db="EMBL/GenBank/DDBJ databases">
        <title>Corchorus capsularis genome sequencing.</title>
        <authorList>
            <person name="Alam M."/>
            <person name="Haque M.S."/>
            <person name="Islam M.S."/>
            <person name="Emdad E.M."/>
            <person name="Islam M.M."/>
            <person name="Ahmed B."/>
            <person name="Halim A."/>
            <person name="Hossen Q.M.M."/>
            <person name="Hossain M.Z."/>
            <person name="Ahmed R."/>
            <person name="Khan M.M."/>
            <person name="Islam R."/>
            <person name="Rashid M.M."/>
            <person name="Khan S.A."/>
            <person name="Rahman M.S."/>
            <person name="Alam M."/>
        </authorList>
    </citation>
    <scope>NUCLEOTIDE SEQUENCE [LARGE SCALE GENOMIC DNA]</scope>
    <source>
        <strain evidence="2">cv. CVL-1</strain>
        <tissue evidence="1">Whole seedling</tissue>
    </source>
</reference>
<dbReference type="Proteomes" id="UP000188268">
    <property type="component" value="Unassembled WGS sequence"/>
</dbReference>
<dbReference type="Gramene" id="OMO69305">
    <property type="protein sequence ID" value="OMO69305"/>
    <property type="gene ID" value="CCACVL1_19561"/>
</dbReference>
<dbReference type="OrthoDB" id="10572598at2759"/>
<evidence type="ECO:0000313" key="2">
    <source>
        <dbReference type="Proteomes" id="UP000188268"/>
    </source>
</evidence>
<organism evidence="1 2">
    <name type="scientific">Corchorus capsularis</name>
    <name type="common">Jute</name>
    <dbReference type="NCBI Taxonomy" id="210143"/>
    <lineage>
        <taxon>Eukaryota</taxon>
        <taxon>Viridiplantae</taxon>
        <taxon>Streptophyta</taxon>
        <taxon>Embryophyta</taxon>
        <taxon>Tracheophyta</taxon>
        <taxon>Spermatophyta</taxon>
        <taxon>Magnoliopsida</taxon>
        <taxon>eudicotyledons</taxon>
        <taxon>Gunneridae</taxon>
        <taxon>Pentapetalae</taxon>
        <taxon>rosids</taxon>
        <taxon>malvids</taxon>
        <taxon>Malvales</taxon>
        <taxon>Malvaceae</taxon>
        <taxon>Grewioideae</taxon>
        <taxon>Apeibeae</taxon>
        <taxon>Corchorus</taxon>
    </lineage>
</organism>
<dbReference type="EMBL" id="AWWV01012052">
    <property type="protein sequence ID" value="OMO69305.1"/>
    <property type="molecule type" value="Genomic_DNA"/>
</dbReference>
<keyword evidence="2" id="KW-1185">Reference proteome</keyword>
<comment type="caution">
    <text evidence="1">The sequence shown here is derived from an EMBL/GenBank/DDBJ whole genome shotgun (WGS) entry which is preliminary data.</text>
</comment>
<protein>
    <submittedName>
        <fullName evidence="1">Uncharacterized protein</fullName>
    </submittedName>
</protein>
<sequence>MSKTKLFQMLILRYEAQANAEYKRMKELEKRCGGEGSWILK</sequence>
<proteinExistence type="predicted"/>
<gene>
    <name evidence="1" type="ORF">CCACVL1_19561</name>
</gene>